<feature type="transmembrane region" description="Helical" evidence="1">
    <location>
        <begin position="30"/>
        <end position="51"/>
    </location>
</feature>
<organism evidence="2">
    <name type="scientific">freshwater metagenome</name>
    <dbReference type="NCBI Taxonomy" id="449393"/>
    <lineage>
        <taxon>unclassified sequences</taxon>
        <taxon>metagenomes</taxon>
        <taxon>ecological metagenomes</taxon>
    </lineage>
</organism>
<keyword evidence="1" id="KW-0812">Transmembrane</keyword>
<name>A0A6J7EN83_9ZZZZ</name>
<gene>
    <name evidence="2" type="ORF">UFOPK3444_01640</name>
</gene>
<dbReference type="EMBL" id="CAFBLU010000059">
    <property type="protein sequence ID" value="CAB4883178.1"/>
    <property type="molecule type" value="Genomic_DNA"/>
</dbReference>
<keyword evidence="1" id="KW-0472">Membrane</keyword>
<evidence type="ECO:0000313" key="2">
    <source>
        <dbReference type="EMBL" id="CAB4883178.1"/>
    </source>
</evidence>
<accession>A0A6J7EN83</accession>
<sequence length="71" mass="7963">MATVFAEYAGSEHGLGIYMQVAKNSFRTDLVLAAVVVTSALTLLLFLLTHLAEWAAMPWRRAENRQWDGPR</sequence>
<proteinExistence type="predicted"/>
<keyword evidence="1" id="KW-1133">Transmembrane helix</keyword>
<evidence type="ECO:0000256" key="1">
    <source>
        <dbReference type="SAM" id="Phobius"/>
    </source>
</evidence>
<reference evidence="2" key="1">
    <citation type="submission" date="2020-05" db="EMBL/GenBank/DDBJ databases">
        <authorList>
            <person name="Chiriac C."/>
            <person name="Salcher M."/>
            <person name="Ghai R."/>
            <person name="Kavagutti S V."/>
        </authorList>
    </citation>
    <scope>NUCLEOTIDE SEQUENCE</scope>
</reference>
<protein>
    <submittedName>
        <fullName evidence="2">Unannotated protein</fullName>
    </submittedName>
</protein>
<dbReference type="AlphaFoldDB" id="A0A6J7EN83"/>